<organism evidence="2 3">
    <name type="scientific">Blyttiomyces helicus</name>
    <dbReference type="NCBI Taxonomy" id="388810"/>
    <lineage>
        <taxon>Eukaryota</taxon>
        <taxon>Fungi</taxon>
        <taxon>Fungi incertae sedis</taxon>
        <taxon>Chytridiomycota</taxon>
        <taxon>Chytridiomycota incertae sedis</taxon>
        <taxon>Chytridiomycetes</taxon>
        <taxon>Chytridiomycetes incertae sedis</taxon>
        <taxon>Blyttiomyces</taxon>
    </lineage>
</organism>
<reference evidence="3" key="1">
    <citation type="journal article" date="2018" name="Nat. Microbiol.">
        <title>Leveraging single-cell genomics to expand the fungal tree of life.</title>
        <authorList>
            <person name="Ahrendt S.R."/>
            <person name="Quandt C.A."/>
            <person name="Ciobanu D."/>
            <person name="Clum A."/>
            <person name="Salamov A."/>
            <person name="Andreopoulos B."/>
            <person name="Cheng J.F."/>
            <person name="Woyke T."/>
            <person name="Pelin A."/>
            <person name="Henrissat B."/>
            <person name="Reynolds N.K."/>
            <person name="Benny G.L."/>
            <person name="Smith M.E."/>
            <person name="James T.Y."/>
            <person name="Grigoriev I.V."/>
        </authorList>
    </citation>
    <scope>NUCLEOTIDE SEQUENCE [LARGE SCALE GENOMIC DNA]</scope>
</reference>
<dbReference type="Proteomes" id="UP000269721">
    <property type="component" value="Unassembled WGS sequence"/>
</dbReference>
<feature type="compositionally biased region" description="Basic residues" evidence="1">
    <location>
        <begin position="221"/>
        <end position="235"/>
    </location>
</feature>
<sequence length="381" mass="41228">MPLTIAANNVDPSSSIARAVSRMNLFLPSPHNAQLYDDMLSSQQGPDDTVFRLLSSQQSLSSTATTPASPSPLSLGAGLELSVGLVERAEAGFHIELTAFGGVAHLISENMLPWAIYINLGAHGKVNRLWHIYHEFPEEALQALLYWTPLPSSGRGKFGFSCYLSRTSTSLPSELRAQLRLSDQFYNFPRRPSKNTSTLSYGASRKHDSCTSSRTSPVRNRGPHNRPRLLRRARRPSASTPWQFCHEQGGQAAFGATSRPSSEIQNASSARSQAFPAVTSTLLGDSDRLPEGGGGTALRKCRVAPWQQRKKGPRAGCCQLQIECVALYIGRADSSQFPPALGVCEAGTVTGLPPLDIKPPASPRPPQGLRNIIGTTQRFPA</sequence>
<dbReference type="AlphaFoldDB" id="A0A4P9WLD2"/>
<feature type="region of interest" description="Disordered" evidence="1">
    <location>
        <begin position="193"/>
        <end position="236"/>
    </location>
</feature>
<accession>A0A4P9WLD2</accession>
<proteinExistence type="predicted"/>
<keyword evidence="3" id="KW-1185">Reference proteome</keyword>
<evidence type="ECO:0000256" key="1">
    <source>
        <dbReference type="SAM" id="MobiDB-lite"/>
    </source>
</evidence>
<name>A0A4P9WLD2_9FUNG</name>
<dbReference type="EMBL" id="KZ994839">
    <property type="protein sequence ID" value="RKO91930.1"/>
    <property type="molecule type" value="Genomic_DNA"/>
</dbReference>
<feature type="region of interest" description="Disordered" evidence="1">
    <location>
        <begin position="358"/>
        <end position="381"/>
    </location>
</feature>
<protein>
    <submittedName>
        <fullName evidence="2">Uncharacterized protein</fullName>
    </submittedName>
</protein>
<evidence type="ECO:0000313" key="2">
    <source>
        <dbReference type="EMBL" id="RKO91930.1"/>
    </source>
</evidence>
<evidence type="ECO:0000313" key="3">
    <source>
        <dbReference type="Proteomes" id="UP000269721"/>
    </source>
</evidence>
<gene>
    <name evidence="2" type="ORF">BDK51DRAFT_51469</name>
</gene>